<name>A0A3M7QK87_BRAPC</name>
<evidence type="ECO:0000256" key="1">
    <source>
        <dbReference type="ARBA" id="ARBA00009834"/>
    </source>
</evidence>
<dbReference type="InterPro" id="IPR016689">
    <property type="entry name" value="ESCRT-2_cplx_Snf8"/>
</dbReference>
<dbReference type="Pfam" id="PF04157">
    <property type="entry name" value="EAP30"/>
    <property type="match status" value="1"/>
</dbReference>
<comment type="similarity">
    <text evidence="1 3">Belongs to the SNF8 family.</text>
</comment>
<keyword evidence="3" id="KW-0813">Transport</keyword>
<gene>
    <name evidence="4" type="ORF">BpHYR1_036748</name>
</gene>
<evidence type="ECO:0000256" key="3">
    <source>
        <dbReference type="PIRNR" id="PIRNR017215"/>
    </source>
</evidence>
<proteinExistence type="inferred from homology"/>
<evidence type="ECO:0000313" key="5">
    <source>
        <dbReference type="Proteomes" id="UP000276133"/>
    </source>
</evidence>
<comment type="function">
    <text evidence="3">Component of the endosomal sorting complex required for transport II (ESCRT-II), which is required for multivesicular body (MVB) formation and sorting of endosomal cargo proteins into MVBs.</text>
</comment>
<dbReference type="InterPro" id="IPR036388">
    <property type="entry name" value="WH-like_DNA-bd_sf"/>
</dbReference>
<dbReference type="InterPro" id="IPR036390">
    <property type="entry name" value="WH_DNA-bd_sf"/>
</dbReference>
<protein>
    <recommendedName>
        <fullName evidence="2 3">Vacuolar-sorting protein SNF8</fullName>
    </recommendedName>
</protein>
<dbReference type="GO" id="GO:0000814">
    <property type="term" value="C:ESCRT II complex"/>
    <property type="evidence" value="ECO:0007669"/>
    <property type="project" value="UniProtKB-UniRule"/>
</dbReference>
<dbReference type="SUPFAM" id="SSF46785">
    <property type="entry name" value="Winged helix' DNA-binding domain"/>
    <property type="match status" value="2"/>
</dbReference>
<dbReference type="Gene3D" id="6.10.140.180">
    <property type="match status" value="1"/>
</dbReference>
<dbReference type="InterPro" id="IPR040608">
    <property type="entry name" value="Snf8/Vps36"/>
</dbReference>
<evidence type="ECO:0000313" key="4">
    <source>
        <dbReference type="EMBL" id="RNA11699.1"/>
    </source>
</evidence>
<keyword evidence="5" id="KW-1185">Reference proteome</keyword>
<dbReference type="GO" id="GO:0043328">
    <property type="term" value="P:protein transport to vacuole involved in ubiquitin-dependent protein catabolic process via the multivesicular body sorting pathway"/>
    <property type="evidence" value="ECO:0007669"/>
    <property type="project" value="TreeGrafter"/>
</dbReference>
<comment type="caution">
    <text evidence="4">The sequence shown here is derived from an EMBL/GenBank/DDBJ whole genome shotgun (WGS) entry which is preliminary data.</text>
</comment>
<accession>A0A3M7QK87</accession>
<reference evidence="4 5" key="1">
    <citation type="journal article" date="2018" name="Sci. Rep.">
        <title>Genomic signatures of local adaptation to the degree of environmental predictability in rotifers.</title>
        <authorList>
            <person name="Franch-Gras L."/>
            <person name="Hahn C."/>
            <person name="Garcia-Roger E.M."/>
            <person name="Carmona M.J."/>
            <person name="Serra M."/>
            <person name="Gomez A."/>
        </authorList>
    </citation>
    <scope>NUCLEOTIDE SEQUENCE [LARGE SCALE GENOMIC DNA]</scope>
    <source>
        <strain evidence="4">HYR1</strain>
    </source>
</reference>
<dbReference type="AlphaFoldDB" id="A0A3M7QK87"/>
<dbReference type="EMBL" id="REGN01005879">
    <property type="protein sequence ID" value="RNA11699.1"/>
    <property type="molecule type" value="Genomic_DNA"/>
</dbReference>
<dbReference type="STRING" id="10195.A0A3M7QK87"/>
<dbReference type="FunFam" id="1.10.10.10:FF:000085">
    <property type="entry name" value="Vacuolar-sorting protein SNF8"/>
    <property type="match status" value="1"/>
</dbReference>
<dbReference type="PANTHER" id="PTHR12806:SF0">
    <property type="entry name" value="VACUOLAR-SORTING PROTEIN SNF8"/>
    <property type="match status" value="1"/>
</dbReference>
<dbReference type="OrthoDB" id="283883at2759"/>
<dbReference type="PIRSF" id="PIRSF017215">
    <property type="entry name" value="ESCRT2_Vps22"/>
    <property type="match status" value="1"/>
</dbReference>
<dbReference type="PANTHER" id="PTHR12806">
    <property type="entry name" value="EAP30 SUBUNIT OF ELL COMPLEX"/>
    <property type="match status" value="1"/>
</dbReference>
<evidence type="ECO:0000256" key="2">
    <source>
        <dbReference type="ARBA" id="ARBA00017052"/>
    </source>
</evidence>
<sequence length="242" mass="27905">MRKGFGIGAINKKALQQSKFEQKANQLSENEMSQLSRQVDTFKKNLEEFAFKHKEEIKRDASFRKQFQDMCANVGVDPLSTSKGFWSEMLGVSDFYYELAVQIIEICTSMQERTGGLIYLDQVLERIKKTRNRFVNEVSLDDCKRAIKKLNIFGSAFTLISMNNGRFMVQSLPEGMGIDHTEVVQLAEMNDGIVDKDLIRSNLKWESFRIENALSLMIKEGIVWLDLNSNKSSYFFPSFFIQ</sequence>
<comment type="subunit">
    <text evidence="3">Component of the endosomal sorting complex required for transport II (ESCRT-II).</text>
</comment>
<keyword evidence="3" id="KW-0653">Protein transport</keyword>
<dbReference type="Gene3D" id="1.10.10.10">
    <property type="entry name" value="Winged helix-like DNA-binding domain superfamily/Winged helix DNA-binding domain"/>
    <property type="match status" value="2"/>
</dbReference>
<organism evidence="4 5">
    <name type="scientific">Brachionus plicatilis</name>
    <name type="common">Marine rotifer</name>
    <name type="synonym">Brachionus muelleri</name>
    <dbReference type="NCBI Taxonomy" id="10195"/>
    <lineage>
        <taxon>Eukaryota</taxon>
        <taxon>Metazoa</taxon>
        <taxon>Spiralia</taxon>
        <taxon>Gnathifera</taxon>
        <taxon>Rotifera</taxon>
        <taxon>Eurotatoria</taxon>
        <taxon>Monogononta</taxon>
        <taxon>Pseudotrocha</taxon>
        <taxon>Ploima</taxon>
        <taxon>Brachionidae</taxon>
        <taxon>Brachionus</taxon>
    </lineage>
</organism>
<dbReference type="Proteomes" id="UP000276133">
    <property type="component" value="Unassembled WGS sequence"/>
</dbReference>